<dbReference type="EMBL" id="PKIE01000003">
    <property type="protein sequence ID" value="PLA60156.1"/>
    <property type="molecule type" value="Genomic_DNA"/>
</dbReference>
<dbReference type="RefSeq" id="WP_101785631.1">
    <property type="nucleotide sequence ID" value="NZ_PKIE01000003.1"/>
</dbReference>
<proteinExistence type="predicted"/>
<evidence type="ECO:0000313" key="1">
    <source>
        <dbReference type="EMBL" id="PLA60156.1"/>
    </source>
</evidence>
<evidence type="ECO:0000313" key="2">
    <source>
        <dbReference type="Proteomes" id="UP000234971"/>
    </source>
</evidence>
<accession>A0A2I1YZ60</accession>
<dbReference type="AlphaFoldDB" id="A0A2I1YZ60"/>
<comment type="caution">
    <text evidence="1">The sequence shown here is derived from an EMBL/GenBank/DDBJ whole genome shotgun (WGS) entry which is preliminary data.</text>
</comment>
<protein>
    <submittedName>
        <fullName evidence="1">Uncharacterized protein</fullName>
    </submittedName>
</protein>
<reference evidence="1 2" key="1">
    <citation type="submission" date="2017-12" db="EMBL/GenBank/DDBJ databases">
        <title>Phylogenetic diversity of female urinary microbiome.</title>
        <authorList>
            <person name="Thomas-White K."/>
            <person name="Wolfe A.J."/>
        </authorList>
    </citation>
    <scope>NUCLEOTIDE SEQUENCE [LARGE SCALE GENOMIC DNA]</scope>
    <source>
        <strain evidence="1 2">UMB1341</strain>
    </source>
</reference>
<organism evidence="1 2">
    <name type="scientific">Streptococcus mitis</name>
    <dbReference type="NCBI Taxonomy" id="28037"/>
    <lineage>
        <taxon>Bacteria</taxon>
        <taxon>Bacillati</taxon>
        <taxon>Bacillota</taxon>
        <taxon>Bacilli</taxon>
        <taxon>Lactobacillales</taxon>
        <taxon>Streptococcaceae</taxon>
        <taxon>Streptococcus</taxon>
        <taxon>Streptococcus mitis group</taxon>
    </lineage>
</organism>
<gene>
    <name evidence="1" type="ORF">CYK18_05990</name>
</gene>
<sequence>MEIKYIYNQTPLGWVWQLVIDGYEFFYPCGDFKALKKFVKSELEVLLDKKESGSNHGLAFHACGYNGQAQQEYISYWDKQGLSVF</sequence>
<name>A0A2I1YZ60_STRMT</name>
<dbReference type="Proteomes" id="UP000234971">
    <property type="component" value="Unassembled WGS sequence"/>
</dbReference>